<name>A0ABY5GUB9_9GAMM</name>
<gene>
    <name evidence="1" type="ORF">KDX31_00595</name>
</gene>
<proteinExistence type="predicted"/>
<accession>A0ABY5GUB9</accession>
<protein>
    <submittedName>
        <fullName evidence="1">Uncharacterized protein</fullName>
    </submittedName>
</protein>
<evidence type="ECO:0000313" key="1">
    <source>
        <dbReference type="EMBL" id="UTW03583.1"/>
    </source>
</evidence>
<sequence length="523" mass="57683">MNNPIQCKAKGVAEQLLDAVRYQVPVVDKVLQSAGECTVSEYLQQVCQVSQQSYQPRSDIAEVIYDYVAPLLGEQMAERTAADFLQHPVALTTNHHGVDFFAQSVQGSLLFGLAKRRVEGVTTIPVFSCANIPLDNMTYPRGALLYACNTAESSWPQRIPFFSNKFRRQLVTRVKGLDRSMLQQAGKRIHDRVEKGGNTVLLETLAELLETEYLSEDVLFQQGYAAQSVLLNHRLWHRLFCSSATMPDLVTIELEKLAEGLFLKDLHDSSSLVSLVLAEPLITAVCKRLDSVPGCWNQTLLEQRWSERGSVDPLKTSGSGTFFFWGVDGRSRRIPLMLSVLADRLMLCGCDDNGEEYHFSLEPVALSEAIREGRLLPSVFGCFLVIALARGVTCLGGYYQADYLPKMQAAIVDVLQEHSCSEQATVISASCTDGYLSGMQTIMVDEADALLPAGLLEILASGEISVAELELISNISLRDAHYASLAETIADAMPATLLGEDWLSQLLSDQRGLLSEKVAIRHL</sequence>
<dbReference type="EMBL" id="CP073344">
    <property type="protein sequence ID" value="UTW03583.1"/>
    <property type="molecule type" value="Genomic_DNA"/>
</dbReference>
<reference evidence="1" key="1">
    <citation type="submission" date="2021-04" db="EMBL/GenBank/DDBJ databases">
        <title>Oceanospirillales bacteria with DddD are important DMSP degraders in coastal seawater.</title>
        <authorList>
            <person name="Liu J."/>
        </authorList>
    </citation>
    <scope>NUCLEOTIDE SEQUENCE</scope>
    <source>
        <strain evidence="1">GY6</strain>
    </source>
</reference>
<organism evidence="1 2">
    <name type="scientific">Amphritea atlantica</name>
    <dbReference type="NCBI Taxonomy" id="355243"/>
    <lineage>
        <taxon>Bacteria</taxon>
        <taxon>Pseudomonadati</taxon>
        <taxon>Pseudomonadota</taxon>
        <taxon>Gammaproteobacteria</taxon>
        <taxon>Oceanospirillales</taxon>
        <taxon>Oceanospirillaceae</taxon>
        <taxon>Amphritea</taxon>
    </lineage>
</organism>
<dbReference type="Proteomes" id="UP001059950">
    <property type="component" value="Chromosome"/>
</dbReference>
<evidence type="ECO:0000313" key="2">
    <source>
        <dbReference type="Proteomes" id="UP001059950"/>
    </source>
</evidence>
<keyword evidence="2" id="KW-1185">Reference proteome</keyword>